<dbReference type="CDD" id="cd18105">
    <property type="entry name" value="SpoU-like_MRM1"/>
    <property type="match status" value="1"/>
</dbReference>
<dbReference type="InterPro" id="IPR029028">
    <property type="entry name" value="Alpha/beta_knot_MTases"/>
</dbReference>
<dbReference type="EMBL" id="ML978066">
    <property type="protein sequence ID" value="KAF2020909.1"/>
    <property type="molecule type" value="Genomic_DNA"/>
</dbReference>
<feature type="compositionally biased region" description="Basic and acidic residues" evidence="10">
    <location>
        <begin position="96"/>
        <end position="132"/>
    </location>
</feature>
<evidence type="ECO:0000256" key="6">
    <source>
        <dbReference type="ARBA" id="ARBA00022691"/>
    </source>
</evidence>
<dbReference type="GO" id="GO:0003723">
    <property type="term" value="F:RNA binding"/>
    <property type="evidence" value="ECO:0007669"/>
    <property type="project" value="InterPro"/>
</dbReference>
<feature type="compositionally biased region" description="Polar residues" evidence="10">
    <location>
        <begin position="78"/>
        <end position="88"/>
    </location>
</feature>
<dbReference type="SUPFAM" id="SSF75217">
    <property type="entry name" value="alpha/beta knot"/>
    <property type="match status" value="1"/>
</dbReference>
<dbReference type="GO" id="GO:0005739">
    <property type="term" value="C:mitochondrion"/>
    <property type="evidence" value="ECO:0007669"/>
    <property type="project" value="UniProtKB-SubCell"/>
</dbReference>
<evidence type="ECO:0000256" key="5">
    <source>
        <dbReference type="ARBA" id="ARBA00022679"/>
    </source>
</evidence>
<dbReference type="GeneID" id="54278164"/>
<dbReference type="InterPro" id="IPR047261">
    <property type="entry name" value="MRM1_MeTrfase_dom"/>
</dbReference>
<gene>
    <name evidence="12" type="ORF">BU24DRAFT_10846</name>
</gene>
<accession>A0A6A5Y6I5</accession>
<organism evidence="12 13">
    <name type="scientific">Aaosphaeria arxii CBS 175.79</name>
    <dbReference type="NCBI Taxonomy" id="1450172"/>
    <lineage>
        <taxon>Eukaryota</taxon>
        <taxon>Fungi</taxon>
        <taxon>Dikarya</taxon>
        <taxon>Ascomycota</taxon>
        <taxon>Pezizomycotina</taxon>
        <taxon>Dothideomycetes</taxon>
        <taxon>Pleosporomycetidae</taxon>
        <taxon>Pleosporales</taxon>
        <taxon>Pleosporales incertae sedis</taxon>
        <taxon>Aaosphaeria</taxon>
    </lineage>
</organism>
<feature type="compositionally biased region" description="Basic and acidic residues" evidence="10">
    <location>
        <begin position="37"/>
        <end position="51"/>
    </location>
</feature>
<keyword evidence="4" id="KW-0489">Methyltransferase</keyword>
<evidence type="ECO:0000256" key="4">
    <source>
        <dbReference type="ARBA" id="ARBA00022603"/>
    </source>
</evidence>
<dbReference type="RefSeq" id="XP_033389248.1">
    <property type="nucleotide sequence ID" value="XM_033520767.1"/>
</dbReference>
<keyword evidence="5" id="KW-0808">Transferase</keyword>
<dbReference type="PANTHER" id="PTHR46103:SF1">
    <property type="entry name" value="RRNA METHYLTRANSFERASE 1, MITOCHONDRIAL"/>
    <property type="match status" value="1"/>
</dbReference>
<keyword evidence="7" id="KW-0809">Transit peptide</keyword>
<name>A0A6A5Y6I5_9PLEO</name>
<reference evidence="12" key="1">
    <citation type="journal article" date="2020" name="Stud. Mycol.">
        <title>101 Dothideomycetes genomes: a test case for predicting lifestyles and emergence of pathogens.</title>
        <authorList>
            <person name="Haridas S."/>
            <person name="Albert R."/>
            <person name="Binder M."/>
            <person name="Bloem J."/>
            <person name="Labutti K."/>
            <person name="Salamov A."/>
            <person name="Andreopoulos B."/>
            <person name="Baker S."/>
            <person name="Barry K."/>
            <person name="Bills G."/>
            <person name="Bluhm B."/>
            <person name="Cannon C."/>
            <person name="Castanera R."/>
            <person name="Culley D."/>
            <person name="Daum C."/>
            <person name="Ezra D."/>
            <person name="Gonzalez J."/>
            <person name="Henrissat B."/>
            <person name="Kuo A."/>
            <person name="Liang C."/>
            <person name="Lipzen A."/>
            <person name="Lutzoni F."/>
            <person name="Magnuson J."/>
            <person name="Mondo S."/>
            <person name="Nolan M."/>
            <person name="Ohm R."/>
            <person name="Pangilinan J."/>
            <person name="Park H.-J."/>
            <person name="Ramirez L."/>
            <person name="Alfaro M."/>
            <person name="Sun H."/>
            <person name="Tritt A."/>
            <person name="Yoshinaga Y."/>
            <person name="Zwiers L.-H."/>
            <person name="Turgeon B."/>
            <person name="Goodwin S."/>
            <person name="Spatafora J."/>
            <person name="Crous P."/>
            <person name="Grigoriev I."/>
        </authorList>
    </citation>
    <scope>NUCLEOTIDE SEQUENCE</scope>
    <source>
        <strain evidence="12">CBS 175.79</strain>
    </source>
</reference>
<dbReference type="InterPro" id="IPR029026">
    <property type="entry name" value="tRNA_m1G_MTases_N"/>
</dbReference>
<evidence type="ECO:0000259" key="11">
    <source>
        <dbReference type="SMART" id="SM00967"/>
    </source>
</evidence>
<proteinExistence type="inferred from homology"/>
<evidence type="ECO:0000256" key="8">
    <source>
        <dbReference type="ARBA" id="ARBA00023128"/>
    </source>
</evidence>
<evidence type="ECO:0000256" key="10">
    <source>
        <dbReference type="SAM" id="MobiDB-lite"/>
    </source>
</evidence>
<dbReference type="OrthoDB" id="270651at2759"/>
<evidence type="ECO:0000313" key="13">
    <source>
        <dbReference type="Proteomes" id="UP000799778"/>
    </source>
</evidence>
<dbReference type="SMART" id="SM00967">
    <property type="entry name" value="SpoU_sub_bind"/>
    <property type="match status" value="1"/>
</dbReference>
<dbReference type="InterPro" id="IPR047182">
    <property type="entry name" value="MRM1"/>
</dbReference>
<dbReference type="SUPFAM" id="SSF55315">
    <property type="entry name" value="L30e-like"/>
    <property type="match status" value="1"/>
</dbReference>
<evidence type="ECO:0000256" key="7">
    <source>
        <dbReference type="ARBA" id="ARBA00022946"/>
    </source>
</evidence>
<dbReference type="Pfam" id="PF08032">
    <property type="entry name" value="SpoU_sub_bind"/>
    <property type="match status" value="1"/>
</dbReference>
<dbReference type="GO" id="GO:0016435">
    <property type="term" value="F:rRNA (guanine) methyltransferase activity"/>
    <property type="evidence" value="ECO:0007669"/>
    <property type="project" value="TreeGrafter"/>
</dbReference>
<evidence type="ECO:0000313" key="12">
    <source>
        <dbReference type="EMBL" id="KAF2020909.1"/>
    </source>
</evidence>
<dbReference type="InterPro" id="IPR001537">
    <property type="entry name" value="SpoU_MeTrfase"/>
</dbReference>
<evidence type="ECO:0000256" key="3">
    <source>
        <dbReference type="ARBA" id="ARBA00022552"/>
    </source>
</evidence>
<keyword evidence="8" id="KW-0496">Mitochondrion</keyword>
<dbReference type="Gene3D" id="3.30.1330.30">
    <property type="match status" value="1"/>
</dbReference>
<evidence type="ECO:0000256" key="9">
    <source>
        <dbReference type="ARBA" id="ARBA00034881"/>
    </source>
</evidence>
<comment type="subcellular location">
    <subcellularLocation>
        <location evidence="1">Mitochondrion</location>
    </subcellularLocation>
</comment>
<dbReference type="Pfam" id="PF00588">
    <property type="entry name" value="SpoU_methylase"/>
    <property type="match status" value="1"/>
</dbReference>
<evidence type="ECO:0000256" key="2">
    <source>
        <dbReference type="ARBA" id="ARBA00007228"/>
    </source>
</evidence>
<dbReference type="InterPro" id="IPR013123">
    <property type="entry name" value="SpoU_subst-bd"/>
</dbReference>
<feature type="region of interest" description="Disordered" evidence="10">
    <location>
        <begin position="37"/>
        <end position="156"/>
    </location>
</feature>
<dbReference type="AlphaFoldDB" id="A0A6A5Y6I5"/>
<dbReference type="PANTHER" id="PTHR46103">
    <property type="entry name" value="RRNA METHYLTRANSFERASE 1, MITOCHONDRIAL"/>
    <property type="match status" value="1"/>
</dbReference>
<keyword evidence="13" id="KW-1185">Reference proteome</keyword>
<dbReference type="Proteomes" id="UP000799778">
    <property type="component" value="Unassembled WGS sequence"/>
</dbReference>
<keyword evidence="6" id="KW-0949">S-adenosyl-L-methionine</keyword>
<feature type="domain" description="RNA 2-O ribose methyltransferase substrate binding" evidence="11">
    <location>
        <begin position="168"/>
        <end position="248"/>
    </location>
</feature>
<keyword evidence="3" id="KW-0698">rRNA processing</keyword>
<dbReference type="InterPro" id="IPR029064">
    <property type="entry name" value="Ribosomal_eL30-like_sf"/>
</dbReference>
<dbReference type="Gene3D" id="3.40.1280.10">
    <property type="match status" value="1"/>
</dbReference>
<protein>
    <recommendedName>
        <fullName evidence="9">rRNA methyltransferase 1, mitochondrial</fullName>
    </recommendedName>
</protein>
<comment type="similarity">
    <text evidence="2">Belongs to the class IV-like SAM-binding methyltransferase superfamily. RNA methyltransferase TrmH family.</text>
</comment>
<sequence length="485" mass="53720">MLQFCRPAIPSLRCYTTHKPLISHRQKSFQAVIERGIRQSEHRKDSRRQPRDSPTNQNNSLERRRDSRRASWSGDSPRGSQYDQSSSPRGLRFRRDRQEHAPVRRDLSARDQDNQQDRTSSRRESYFHDSRNNRRSFGRSSEHGKGARPISRRPIPESLPYTTAASQFIYGYSSVFAAVKANHRQLYNLYIHSQGLNNDGVDRLLAAARVADLKIHKVEDEYTGAMSKASNGRPHNGFILEASPLPNPPIKELATTSMANNNFRVVLDSQSREDAAINGKRTEYTYKSSGWRHPLVLYLDGVLDEGNLGAIARSAYFLGVDAIVTPTRQSAPWSQITLKASAGAAEAVPIFTVAAPAQFINRSAGNGWHIYASDAVPYYASKSPSTGENTTATPSKVSIIRRGKGPVEAGFSPLATHPTILMMGGEGSGLRDILLQAAHYKVGIRSTREVDEIGVDSLNVSVAAALLCFEFLQKPAVQKSADALF</sequence>
<evidence type="ECO:0000256" key="1">
    <source>
        <dbReference type="ARBA" id="ARBA00004173"/>
    </source>
</evidence>